<feature type="region of interest" description="Disordered" evidence="4">
    <location>
        <begin position="1"/>
        <end position="53"/>
    </location>
</feature>
<dbReference type="InterPro" id="IPR000206">
    <property type="entry name" value="Ribosomal_bL12"/>
</dbReference>
<dbReference type="AlphaFoldDB" id="X1MYR4"/>
<evidence type="ECO:0008006" key="8">
    <source>
        <dbReference type="Google" id="ProtNLM"/>
    </source>
</evidence>
<evidence type="ECO:0000256" key="1">
    <source>
        <dbReference type="ARBA" id="ARBA00007197"/>
    </source>
</evidence>
<gene>
    <name evidence="7" type="ORF">S06H3_20100</name>
</gene>
<protein>
    <recommendedName>
        <fullName evidence="8">50S ribosomal protein L7/L12</fullName>
    </recommendedName>
</protein>
<comment type="caution">
    <text evidence="7">The sequence shown here is derived from an EMBL/GenBank/DDBJ whole genome shotgun (WGS) entry which is preliminary data.</text>
</comment>
<evidence type="ECO:0000313" key="7">
    <source>
        <dbReference type="EMBL" id="GAI11474.1"/>
    </source>
</evidence>
<feature type="domain" description="Large ribosomal subunit protein bL12 oligomerization" evidence="6">
    <location>
        <begin position="58"/>
        <end position="104"/>
    </location>
</feature>
<dbReference type="FunFam" id="3.30.1390.10:FF:000001">
    <property type="entry name" value="50S ribosomal protein L7/L12"/>
    <property type="match status" value="1"/>
</dbReference>
<dbReference type="Gene3D" id="1.20.5.710">
    <property type="entry name" value="Single helix bin"/>
    <property type="match status" value="1"/>
</dbReference>
<evidence type="ECO:0000256" key="4">
    <source>
        <dbReference type="SAM" id="MobiDB-lite"/>
    </source>
</evidence>
<dbReference type="InterPro" id="IPR013823">
    <property type="entry name" value="Ribosomal_bL12_C"/>
</dbReference>
<dbReference type="PANTHER" id="PTHR45987:SF4">
    <property type="entry name" value="LARGE RIBOSOMAL SUBUNIT PROTEIN BL12M"/>
    <property type="match status" value="1"/>
</dbReference>
<dbReference type="GO" id="GO:0006412">
    <property type="term" value="P:translation"/>
    <property type="evidence" value="ECO:0007669"/>
    <property type="project" value="InterPro"/>
</dbReference>
<dbReference type="GO" id="GO:0022625">
    <property type="term" value="C:cytosolic large ribosomal subunit"/>
    <property type="evidence" value="ECO:0007669"/>
    <property type="project" value="TreeGrafter"/>
</dbReference>
<dbReference type="Pfam" id="PF16320">
    <property type="entry name" value="Ribosomal_L12_N"/>
    <property type="match status" value="1"/>
</dbReference>
<dbReference type="PANTHER" id="PTHR45987">
    <property type="entry name" value="39S RIBOSOMAL PROTEIN L12"/>
    <property type="match status" value="1"/>
</dbReference>
<dbReference type="GO" id="GO:0003729">
    <property type="term" value="F:mRNA binding"/>
    <property type="evidence" value="ECO:0007669"/>
    <property type="project" value="TreeGrafter"/>
</dbReference>
<proteinExistence type="inferred from homology"/>
<keyword evidence="3" id="KW-0687">Ribonucleoprotein</keyword>
<dbReference type="NCBIfam" id="TIGR00855">
    <property type="entry name" value="L12"/>
    <property type="match status" value="1"/>
</dbReference>
<name>X1MYR4_9ZZZZ</name>
<dbReference type="HAMAP" id="MF_00368">
    <property type="entry name" value="Ribosomal_bL12"/>
    <property type="match status" value="1"/>
</dbReference>
<dbReference type="InterPro" id="IPR008932">
    <property type="entry name" value="Ribosomal_bL12_oligo"/>
</dbReference>
<accession>X1MYR4</accession>
<sequence>MLENEVETKDESGGEIAETEQQPLAEQVVKKAKASKAATSEPPAPAKKAEKTKKATAIDEIMATIKNMTVLELAELVKTLETEFGVTAAAPVVATAMAAPTEAAAPTEEKTEFNVILKDVGANKISVIRAVRELTTLGLKESKDLVESAPKPVKEGVSKDEA</sequence>
<organism evidence="7">
    <name type="scientific">marine sediment metagenome</name>
    <dbReference type="NCBI Taxonomy" id="412755"/>
    <lineage>
        <taxon>unclassified sequences</taxon>
        <taxon>metagenomes</taxon>
        <taxon>ecological metagenomes</taxon>
    </lineage>
</organism>
<reference evidence="7" key="1">
    <citation type="journal article" date="2014" name="Front. Microbiol.">
        <title>High frequency of phylogenetically diverse reductive dehalogenase-homologous genes in deep subseafloor sedimentary metagenomes.</title>
        <authorList>
            <person name="Kawai M."/>
            <person name="Futagami T."/>
            <person name="Toyoda A."/>
            <person name="Takaki Y."/>
            <person name="Nishi S."/>
            <person name="Hori S."/>
            <person name="Arai W."/>
            <person name="Tsubouchi T."/>
            <person name="Morono Y."/>
            <person name="Uchiyama I."/>
            <person name="Ito T."/>
            <person name="Fujiyama A."/>
            <person name="Inagaki F."/>
            <person name="Takami H."/>
        </authorList>
    </citation>
    <scope>NUCLEOTIDE SEQUENCE</scope>
    <source>
        <strain evidence="7">Expedition CK06-06</strain>
    </source>
</reference>
<dbReference type="SUPFAM" id="SSF54736">
    <property type="entry name" value="ClpS-like"/>
    <property type="match status" value="1"/>
</dbReference>
<feature type="compositionally biased region" description="Basic and acidic residues" evidence="4">
    <location>
        <begin position="1"/>
        <end position="12"/>
    </location>
</feature>
<evidence type="ECO:0000256" key="3">
    <source>
        <dbReference type="ARBA" id="ARBA00023274"/>
    </source>
</evidence>
<feature type="non-terminal residue" evidence="7">
    <location>
        <position position="162"/>
    </location>
</feature>
<comment type="similarity">
    <text evidence="1">Belongs to the bacterial ribosomal protein bL12 family.</text>
</comment>
<dbReference type="Gene3D" id="3.30.1390.10">
    <property type="match status" value="1"/>
</dbReference>
<evidence type="ECO:0000259" key="6">
    <source>
        <dbReference type="Pfam" id="PF16320"/>
    </source>
</evidence>
<feature type="domain" description="Large ribosomal subunit protein bL12 C-terminal" evidence="5">
    <location>
        <begin position="113"/>
        <end position="162"/>
    </location>
</feature>
<dbReference type="InterPro" id="IPR014719">
    <property type="entry name" value="Ribosomal_bL12_C/ClpS-like"/>
</dbReference>
<dbReference type="InterPro" id="IPR036235">
    <property type="entry name" value="Ribosomal_bL12_oligo_N_sf"/>
</dbReference>
<dbReference type="EMBL" id="BARV01010375">
    <property type="protein sequence ID" value="GAI11474.1"/>
    <property type="molecule type" value="Genomic_DNA"/>
</dbReference>
<dbReference type="SUPFAM" id="SSF48300">
    <property type="entry name" value="Ribosomal protein L7/12, oligomerisation (N-terminal) domain"/>
    <property type="match status" value="1"/>
</dbReference>
<evidence type="ECO:0000256" key="2">
    <source>
        <dbReference type="ARBA" id="ARBA00022980"/>
    </source>
</evidence>
<dbReference type="GO" id="GO:0003735">
    <property type="term" value="F:structural constituent of ribosome"/>
    <property type="evidence" value="ECO:0007669"/>
    <property type="project" value="InterPro"/>
</dbReference>
<keyword evidence="2" id="KW-0689">Ribosomal protein</keyword>
<dbReference type="Pfam" id="PF00542">
    <property type="entry name" value="Ribosomal_L12"/>
    <property type="match status" value="1"/>
</dbReference>
<evidence type="ECO:0000259" key="5">
    <source>
        <dbReference type="Pfam" id="PF00542"/>
    </source>
</evidence>